<evidence type="ECO:0000313" key="2">
    <source>
        <dbReference type="EMBL" id="GAA1223415.1"/>
    </source>
</evidence>
<dbReference type="InterPro" id="IPR001763">
    <property type="entry name" value="Rhodanese-like_dom"/>
</dbReference>
<evidence type="ECO:0000313" key="3">
    <source>
        <dbReference type="Proteomes" id="UP001500943"/>
    </source>
</evidence>
<dbReference type="Pfam" id="PF00581">
    <property type="entry name" value="Rhodanese"/>
    <property type="match status" value="1"/>
</dbReference>
<dbReference type="SUPFAM" id="SSF52821">
    <property type="entry name" value="Rhodanese/Cell cycle control phosphatase"/>
    <property type="match status" value="1"/>
</dbReference>
<organism evidence="2 3">
    <name type="scientific">Rhodoglobus aureus</name>
    <dbReference type="NCBI Taxonomy" id="191497"/>
    <lineage>
        <taxon>Bacteria</taxon>
        <taxon>Bacillati</taxon>
        <taxon>Actinomycetota</taxon>
        <taxon>Actinomycetes</taxon>
        <taxon>Micrococcales</taxon>
        <taxon>Microbacteriaceae</taxon>
        <taxon>Rhodoglobus</taxon>
    </lineage>
</organism>
<accession>A0ABN1VWB4</accession>
<dbReference type="EMBL" id="BAAAKW010000050">
    <property type="protein sequence ID" value="GAA1223415.1"/>
    <property type="molecule type" value="Genomic_DNA"/>
</dbReference>
<comment type="caution">
    <text evidence="2">The sequence shown here is derived from an EMBL/GenBank/DDBJ whole genome shotgun (WGS) entry which is preliminary data.</text>
</comment>
<proteinExistence type="predicted"/>
<evidence type="ECO:0000259" key="1">
    <source>
        <dbReference type="PROSITE" id="PS50206"/>
    </source>
</evidence>
<dbReference type="Gene3D" id="3.40.250.10">
    <property type="entry name" value="Rhodanese-like domain"/>
    <property type="match status" value="1"/>
</dbReference>
<gene>
    <name evidence="2" type="ORF">GCM10009655_23230</name>
</gene>
<keyword evidence="3" id="KW-1185">Reference proteome</keyword>
<sequence length="120" mass="13173">MGMTTPTTAADRVTHFTSKFEFETDPSDVQADEHDGAAFVLVDTRGDVTWSQARAVGAIHMPTREIETRAAAEIPAGTPVVVYCWNPSRNGETKGALEFAKLGYEYEFESRFPSGEVEVL</sequence>
<name>A0ABN1VWB4_9MICO</name>
<dbReference type="InterPro" id="IPR036873">
    <property type="entry name" value="Rhodanese-like_dom_sf"/>
</dbReference>
<feature type="domain" description="Rhodanese" evidence="1">
    <location>
        <begin position="35"/>
        <end position="117"/>
    </location>
</feature>
<reference evidence="3" key="1">
    <citation type="journal article" date="2019" name="Int. J. Syst. Evol. Microbiol.">
        <title>The Global Catalogue of Microorganisms (GCM) 10K type strain sequencing project: providing services to taxonomists for standard genome sequencing and annotation.</title>
        <authorList>
            <consortium name="The Broad Institute Genomics Platform"/>
            <consortium name="The Broad Institute Genome Sequencing Center for Infectious Disease"/>
            <person name="Wu L."/>
            <person name="Ma J."/>
        </authorList>
    </citation>
    <scope>NUCLEOTIDE SEQUENCE [LARGE SCALE GENOMIC DNA]</scope>
    <source>
        <strain evidence="3">JCM 12762</strain>
    </source>
</reference>
<dbReference type="PROSITE" id="PS50206">
    <property type="entry name" value="RHODANESE_3"/>
    <property type="match status" value="1"/>
</dbReference>
<protein>
    <recommendedName>
        <fullName evidence="1">Rhodanese domain-containing protein</fullName>
    </recommendedName>
</protein>
<dbReference type="Proteomes" id="UP001500943">
    <property type="component" value="Unassembled WGS sequence"/>
</dbReference>